<dbReference type="PROSITE" id="PS50531">
    <property type="entry name" value="HTH_IS21"/>
    <property type="match status" value="1"/>
</dbReference>
<evidence type="ECO:0000313" key="2">
    <source>
        <dbReference type="EMBL" id="OAG75473.1"/>
    </source>
</evidence>
<evidence type="ECO:0000259" key="1">
    <source>
        <dbReference type="PROSITE" id="PS50531"/>
    </source>
</evidence>
<comment type="caution">
    <text evidence="2">The sequence shown here is derived from an EMBL/GenBank/DDBJ whole genome shotgun (WGS) entry which is preliminary data.</text>
</comment>
<name>A0A177G568_9PROT</name>
<feature type="domain" description="HTH IS21-type" evidence="1">
    <location>
        <begin position="3"/>
        <end position="65"/>
    </location>
</feature>
<dbReference type="EMBL" id="LVHD01000045">
    <property type="protein sequence ID" value="OAG75473.1"/>
    <property type="molecule type" value="Genomic_DNA"/>
</dbReference>
<dbReference type="Proteomes" id="UP000077349">
    <property type="component" value="Unassembled WGS sequence"/>
</dbReference>
<dbReference type="PATRIC" id="fig|178901.16.peg.3581"/>
<gene>
    <name evidence="2" type="ORF">Amal_03353</name>
</gene>
<evidence type="ECO:0000313" key="3">
    <source>
        <dbReference type="Proteomes" id="UP000077349"/>
    </source>
</evidence>
<dbReference type="InterPro" id="IPR017894">
    <property type="entry name" value="HTH_IS21_transposase_type"/>
</dbReference>
<reference evidence="2 3" key="1">
    <citation type="submission" date="2016-03" db="EMBL/GenBank/DDBJ databases">
        <title>Draft genome sequence of Acetobacter malorum CECT 7742, a strain isolated from strawberry vinegar.</title>
        <authorList>
            <person name="Sainz F."/>
            <person name="Mas A."/>
            <person name="Torija M.J."/>
        </authorList>
    </citation>
    <scope>NUCLEOTIDE SEQUENCE [LARGE SCALE GENOMIC DNA]</scope>
    <source>
        <strain evidence="2 3">CECT 7742</strain>
    </source>
</reference>
<proteinExistence type="predicted"/>
<dbReference type="AlphaFoldDB" id="A0A177G568"/>
<protein>
    <submittedName>
        <fullName evidence="2">Transposase</fullName>
    </submittedName>
</protein>
<organism evidence="2 3">
    <name type="scientific">Acetobacter malorum</name>
    <dbReference type="NCBI Taxonomy" id="178901"/>
    <lineage>
        <taxon>Bacteria</taxon>
        <taxon>Pseudomonadati</taxon>
        <taxon>Pseudomonadota</taxon>
        <taxon>Alphaproteobacteria</taxon>
        <taxon>Acetobacterales</taxon>
        <taxon>Acetobacteraceae</taxon>
        <taxon>Acetobacter</taxon>
    </lineage>
</organism>
<sequence length="68" mass="8000">MNLLSVVYRWHHRDALPISEIERRTGLSRNTIRKYLRADTIEPIFSASERPSKLVPRKQRRTGKLALT</sequence>
<accession>A0A177G568</accession>